<protein>
    <submittedName>
        <fullName evidence="1">Uncharacterized protein</fullName>
    </submittedName>
</protein>
<proteinExistence type="predicted"/>
<sequence>MRNNGTVEGVNFNTSTTTTTTTTTVAHHQHHRCLTVELLTGEQIVIPYEPSTLFLRDQRQAITYYMHSDPIRKSNHLSPASQTIEERQIIVFWWVVAVHQRWHESVVVVKVTSA</sequence>
<keyword evidence="2" id="KW-1185">Reference proteome</keyword>
<accession>A0A226DET8</accession>
<evidence type="ECO:0000313" key="1">
    <source>
        <dbReference type="EMBL" id="OXA42716.1"/>
    </source>
</evidence>
<gene>
    <name evidence="1" type="ORF">Fcan01_22534</name>
</gene>
<dbReference type="OrthoDB" id="5957665at2759"/>
<dbReference type="AlphaFoldDB" id="A0A226DET8"/>
<evidence type="ECO:0000313" key="2">
    <source>
        <dbReference type="Proteomes" id="UP000198287"/>
    </source>
</evidence>
<comment type="caution">
    <text evidence="1">The sequence shown here is derived from an EMBL/GenBank/DDBJ whole genome shotgun (WGS) entry which is preliminary data.</text>
</comment>
<reference evidence="1 2" key="1">
    <citation type="submission" date="2015-12" db="EMBL/GenBank/DDBJ databases">
        <title>The genome of Folsomia candida.</title>
        <authorList>
            <person name="Faddeeva A."/>
            <person name="Derks M.F."/>
            <person name="Anvar Y."/>
            <person name="Smit S."/>
            <person name="Van Straalen N."/>
            <person name="Roelofs D."/>
        </authorList>
    </citation>
    <scope>NUCLEOTIDE SEQUENCE [LARGE SCALE GENOMIC DNA]</scope>
    <source>
        <strain evidence="1 2">VU population</strain>
        <tissue evidence="1">Whole body</tissue>
    </source>
</reference>
<organism evidence="1 2">
    <name type="scientific">Folsomia candida</name>
    <name type="common">Springtail</name>
    <dbReference type="NCBI Taxonomy" id="158441"/>
    <lineage>
        <taxon>Eukaryota</taxon>
        <taxon>Metazoa</taxon>
        <taxon>Ecdysozoa</taxon>
        <taxon>Arthropoda</taxon>
        <taxon>Hexapoda</taxon>
        <taxon>Collembola</taxon>
        <taxon>Entomobryomorpha</taxon>
        <taxon>Isotomoidea</taxon>
        <taxon>Isotomidae</taxon>
        <taxon>Proisotominae</taxon>
        <taxon>Folsomia</taxon>
    </lineage>
</organism>
<dbReference type="Proteomes" id="UP000198287">
    <property type="component" value="Unassembled WGS sequence"/>
</dbReference>
<dbReference type="EMBL" id="LNIX01000025">
    <property type="protein sequence ID" value="OXA42716.1"/>
    <property type="molecule type" value="Genomic_DNA"/>
</dbReference>
<name>A0A226DET8_FOLCA</name>